<evidence type="ECO:0000313" key="5">
    <source>
        <dbReference type="Proteomes" id="UP001359485"/>
    </source>
</evidence>
<keyword evidence="3" id="KW-0472">Membrane</keyword>
<evidence type="ECO:0000256" key="2">
    <source>
        <dbReference type="ARBA" id="ARBA00023180"/>
    </source>
</evidence>
<dbReference type="Pfam" id="PF00328">
    <property type="entry name" value="His_Phos_2"/>
    <property type="match status" value="1"/>
</dbReference>
<evidence type="ECO:0000313" key="4">
    <source>
        <dbReference type="EMBL" id="KAK6638211.1"/>
    </source>
</evidence>
<dbReference type="PANTHER" id="PTHR20963:SF51">
    <property type="entry name" value="MULTIPLE INOSITOL POLYPHOSPHATE PHOSPHATASE 1"/>
    <property type="match status" value="1"/>
</dbReference>
<evidence type="ECO:0008006" key="6">
    <source>
        <dbReference type="Google" id="ProtNLM"/>
    </source>
</evidence>
<proteinExistence type="predicted"/>
<comment type="caution">
    <text evidence="4">The sequence shown here is derived from an EMBL/GenBank/DDBJ whole genome shotgun (WGS) entry which is preliminary data.</text>
</comment>
<keyword evidence="5" id="KW-1185">Reference proteome</keyword>
<sequence>MYRSHSFVLGLYVSFVCILITPATIGSEKSETGECFKVQDYFWKHLASKTPYRYVANRNDSQLVFDGCQPKKIWAIVRHGTRYPGSKFINKMRSRLVELQLSIVDNINEGKAKLCQSAAENITMWTPQMELADSKRLAHEGEEEMIELAERYQNRYPTLLGIDYTNSSFDFRCTATERTKQSKYYFLIGLFGRRVAHHVWAPEPIYKDPILRFYKLCSKWLKEVHKNPKAIGECEAFKQSQHLKDVLQSVSLRLGVKETLSYDDVDIMYTACSYESALNRAGPSPWCHVFTKEDMEVLEFVKDLKHYWLDGYGFNINFQQACPLLRDMLNHLGSDDGPSSVFYFTHSGTVLKMLSHIGLYFDETKLTHDRFTHPRLWKVGHIDAFGSNLAFVSYQCGDEMKLLPLHQERPVQLPGCRKDGLCSLKKIMKTYKQSFINCDFDEMCKL</sequence>
<dbReference type="PIRSF" id="PIRSF000894">
    <property type="entry name" value="Acid_phosphatase"/>
    <property type="match status" value="1"/>
</dbReference>
<protein>
    <recommendedName>
        <fullName evidence="6">2,3-bisphosphoglycerate 3-phosphatase</fullName>
    </recommendedName>
</protein>
<dbReference type="Proteomes" id="UP001359485">
    <property type="component" value="Unassembled WGS sequence"/>
</dbReference>
<evidence type="ECO:0000256" key="3">
    <source>
        <dbReference type="SAM" id="Phobius"/>
    </source>
</evidence>
<feature type="transmembrane region" description="Helical" evidence="3">
    <location>
        <begin position="7"/>
        <end position="25"/>
    </location>
</feature>
<dbReference type="InterPro" id="IPR016274">
    <property type="entry name" value="Histidine_acid_Pase_euk"/>
</dbReference>
<keyword evidence="3" id="KW-1133">Transmembrane helix</keyword>
<dbReference type="Gene3D" id="3.40.50.1240">
    <property type="entry name" value="Phosphoglycerate mutase-like"/>
    <property type="match status" value="1"/>
</dbReference>
<evidence type="ECO:0000256" key="1">
    <source>
        <dbReference type="ARBA" id="ARBA00022801"/>
    </source>
</evidence>
<keyword evidence="3" id="KW-0812">Transmembrane</keyword>
<dbReference type="CDD" id="cd07061">
    <property type="entry name" value="HP_HAP_like"/>
    <property type="match status" value="1"/>
</dbReference>
<gene>
    <name evidence="4" type="ORF">RUM44_008639</name>
</gene>
<accession>A0ABR1B8T6</accession>
<dbReference type="PANTHER" id="PTHR20963">
    <property type="entry name" value="MULTIPLE INOSITOL POLYPHOSPHATE PHOSPHATASE-RELATED"/>
    <property type="match status" value="1"/>
</dbReference>
<keyword evidence="2" id="KW-0325">Glycoprotein</keyword>
<dbReference type="EMBL" id="JAWJWF010000002">
    <property type="protein sequence ID" value="KAK6638211.1"/>
    <property type="molecule type" value="Genomic_DNA"/>
</dbReference>
<organism evidence="4 5">
    <name type="scientific">Polyplax serrata</name>
    <name type="common">Common mouse louse</name>
    <dbReference type="NCBI Taxonomy" id="468196"/>
    <lineage>
        <taxon>Eukaryota</taxon>
        <taxon>Metazoa</taxon>
        <taxon>Ecdysozoa</taxon>
        <taxon>Arthropoda</taxon>
        <taxon>Hexapoda</taxon>
        <taxon>Insecta</taxon>
        <taxon>Pterygota</taxon>
        <taxon>Neoptera</taxon>
        <taxon>Paraneoptera</taxon>
        <taxon>Psocodea</taxon>
        <taxon>Troctomorpha</taxon>
        <taxon>Phthiraptera</taxon>
        <taxon>Anoplura</taxon>
        <taxon>Polyplacidae</taxon>
        <taxon>Polyplax</taxon>
    </lineage>
</organism>
<dbReference type="InterPro" id="IPR029033">
    <property type="entry name" value="His_PPase_superfam"/>
</dbReference>
<dbReference type="SUPFAM" id="SSF53254">
    <property type="entry name" value="Phosphoglycerate mutase-like"/>
    <property type="match status" value="1"/>
</dbReference>
<reference evidence="4 5" key="1">
    <citation type="submission" date="2023-09" db="EMBL/GenBank/DDBJ databases">
        <title>Genomes of two closely related lineages of the louse Polyplax serrata with different host specificities.</title>
        <authorList>
            <person name="Martinu J."/>
            <person name="Tarabai H."/>
            <person name="Stefka J."/>
            <person name="Hypsa V."/>
        </authorList>
    </citation>
    <scope>NUCLEOTIDE SEQUENCE [LARGE SCALE GENOMIC DNA]</scope>
    <source>
        <strain evidence="4">98ZLc_SE</strain>
    </source>
</reference>
<dbReference type="InterPro" id="IPR000560">
    <property type="entry name" value="His_Pase_clade-2"/>
</dbReference>
<keyword evidence="1" id="KW-0378">Hydrolase</keyword>
<name>A0ABR1B8T6_POLSC</name>